<proteinExistence type="predicted"/>
<protein>
    <recommendedName>
        <fullName evidence="4">Alpha-type protein kinase domain-containing protein</fullName>
    </recommendedName>
</protein>
<evidence type="ECO:0000256" key="2">
    <source>
        <dbReference type="ARBA" id="ARBA00022679"/>
    </source>
</evidence>
<evidence type="ECO:0000313" key="5">
    <source>
        <dbReference type="EMBL" id="KAF9058917.1"/>
    </source>
</evidence>
<dbReference type="Pfam" id="PF02816">
    <property type="entry name" value="Alpha_kinase"/>
    <property type="match status" value="1"/>
</dbReference>
<keyword evidence="6" id="KW-1185">Reference proteome</keyword>
<name>A0A9P5P9W3_9AGAR</name>
<dbReference type="OrthoDB" id="301415at2759"/>
<dbReference type="EMBL" id="JADNRY010000337">
    <property type="protein sequence ID" value="KAF9058917.1"/>
    <property type="molecule type" value="Genomic_DNA"/>
</dbReference>
<keyword evidence="3" id="KW-0418">Kinase</keyword>
<evidence type="ECO:0000256" key="1">
    <source>
        <dbReference type="ARBA" id="ARBA00022527"/>
    </source>
</evidence>
<dbReference type="InterPro" id="IPR004166">
    <property type="entry name" value="a-kinase_dom"/>
</dbReference>
<evidence type="ECO:0000256" key="3">
    <source>
        <dbReference type="ARBA" id="ARBA00022777"/>
    </source>
</evidence>
<comment type="caution">
    <text evidence="5">The sequence shown here is derived from an EMBL/GenBank/DDBJ whole genome shotgun (WGS) entry which is preliminary data.</text>
</comment>
<dbReference type="Proteomes" id="UP000772434">
    <property type="component" value="Unassembled WGS sequence"/>
</dbReference>
<feature type="domain" description="Alpha-type protein kinase" evidence="4">
    <location>
        <begin position="29"/>
        <end position="118"/>
    </location>
</feature>
<keyword evidence="2" id="KW-0808">Transferase</keyword>
<dbReference type="GO" id="GO:0004674">
    <property type="term" value="F:protein serine/threonine kinase activity"/>
    <property type="evidence" value="ECO:0007669"/>
    <property type="project" value="UniProtKB-KW"/>
</dbReference>
<keyword evidence="1" id="KW-0723">Serine/threonine-protein kinase</keyword>
<dbReference type="AlphaFoldDB" id="A0A9P5P9W3"/>
<feature type="non-terminal residue" evidence="5">
    <location>
        <position position="1"/>
    </location>
</feature>
<accession>A0A9P5P9W3</accession>
<sequence length="123" mass="13922">KLAVELNCLRWGGALLHLVYDFIASSGLKPPFSVPKLRFVGAGLAVSQNGGNDTFLVEELIKDRPFVKYINNDSAKPSSFSDPGRAETARFLAFCQHVHWEQTDRQVYISDFQGKLHYFFKLQ</sequence>
<evidence type="ECO:0000259" key="4">
    <source>
        <dbReference type="Pfam" id="PF02816"/>
    </source>
</evidence>
<dbReference type="GO" id="GO:0005524">
    <property type="term" value="F:ATP binding"/>
    <property type="evidence" value="ECO:0007669"/>
    <property type="project" value="InterPro"/>
</dbReference>
<reference evidence="5" key="1">
    <citation type="submission" date="2020-11" db="EMBL/GenBank/DDBJ databases">
        <authorList>
            <consortium name="DOE Joint Genome Institute"/>
            <person name="Ahrendt S."/>
            <person name="Riley R."/>
            <person name="Andreopoulos W."/>
            <person name="Labutti K."/>
            <person name="Pangilinan J."/>
            <person name="Ruiz-Duenas F.J."/>
            <person name="Barrasa J.M."/>
            <person name="Sanchez-Garcia M."/>
            <person name="Camarero S."/>
            <person name="Miyauchi S."/>
            <person name="Serrano A."/>
            <person name="Linde D."/>
            <person name="Babiker R."/>
            <person name="Drula E."/>
            <person name="Ayuso-Fernandez I."/>
            <person name="Pacheco R."/>
            <person name="Padilla G."/>
            <person name="Ferreira P."/>
            <person name="Barriuso J."/>
            <person name="Kellner H."/>
            <person name="Castanera R."/>
            <person name="Alfaro M."/>
            <person name="Ramirez L."/>
            <person name="Pisabarro A.G."/>
            <person name="Kuo A."/>
            <person name="Tritt A."/>
            <person name="Lipzen A."/>
            <person name="He G."/>
            <person name="Yan M."/>
            <person name="Ng V."/>
            <person name="Cullen D."/>
            <person name="Martin F."/>
            <person name="Rosso M.-N."/>
            <person name="Henrissat B."/>
            <person name="Hibbett D."/>
            <person name="Martinez A.T."/>
            <person name="Grigoriev I.V."/>
        </authorList>
    </citation>
    <scope>NUCLEOTIDE SEQUENCE</scope>
    <source>
        <strain evidence="5">AH 40177</strain>
    </source>
</reference>
<organism evidence="5 6">
    <name type="scientific">Rhodocollybia butyracea</name>
    <dbReference type="NCBI Taxonomy" id="206335"/>
    <lineage>
        <taxon>Eukaryota</taxon>
        <taxon>Fungi</taxon>
        <taxon>Dikarya</taxon>
        <taxon>Basidiomycota</taxon>
        <taxon>Agaricomycotina</taxon>
        <taxon>Agaricomycetes</taxon>
        <taxon>Agaricomycetidae</taxon>
        <taxon>Agaricales</taxon>
        <taxon>Marasmiineae</taxon>
        <taxon>Omphalotaceae</taxon>
        <taxon>Rhodocollybia</taxon>
    </lineage>
</organism>
<dbReference type="Gene3D" id="3.20.200.10">
    <property type="entry name" value="MHCK/EF2 kinase"/>
    <property type="match status" value="1"/>
</dbReference>
<gene>
    <name evidence="5" type="ORF">BDP27DRAFT_1239809</name>
</gene>
<evidence type="ECO:0000313" key="6">
    <source>
        <dbReference type="Proteomes" id="UP000772434"/>
    </source>
</evidence>